<dbReference type="Proteomes" id="UP000805193">
    <property type="component" value="Unassembled WGS sequence"/>
</dbReference>
<protein>
    <submittedName>
        <fullName evidence="1">Uncharacterized protein</fullName>
    </submittedName>
</protein>
<gene>
    <name evidence="1" type="ORF">HPB47_024908</name>
</gene>
<accession>A0AC60Q305</accession>
<keyword evidence="2" id="KW-1185">Reference proteome</keyword>
<dbReference type="EMBL" id="JABSTQ010009563">
    <property type="protein sequence ID" value="KAG0428109.1"/>
    <property type="molecule type" value="Genomic_DNA"/>
</dbReference>
<organism evidence="1 2">
    <name type="scientific">Ixodes persulcatus</name>
    <name type="common">Taiga tick</name>
    <dbReference type="NCBI Taxonomy" id="34615"/>
    <lineage>
        <taxon>Eukaryota</taxon>
        <taxon>Metazoa</taxon>
        <taxon>Ecdysozoa</taxon>
        <taxon>Arthropoda</taxon>
        <taxon>Chelicerata</taxon>
        <taxon>Arachnida</taxon>
        <taxon>Acari</taxon>
        <taxon>Parasitiformes</taxon>
        <taxon>Ixodida</taxon>
        <taxon>Ixodoidea</taxon>
        <taxon>Ixodidae</taxon>
        <taxon>Ixodinae</taxon>
        <taxon>Ixodes</taxon>
    </lineage>
</organism>
<evidence type="ECO:0000313" key="1">
    <source>
        <dbReference type="EMBL" id="KAG0428109.1"/>
    </source>
</evidence>
<evidence type="ECO:0000313" key="2">
    <source>
        <dbReference type="Proteomes" id="UP000805193"/>
    </source>
</evidence>
<sequence>MEEHSSMHLYAAFKTNIAVVRWCGNTLGSRLLAEARGGALRTRIYRQRYDVSVTETVCSACEVCLTRYGQVEDGKSLHRKDICGKIECDAVLGLIYNWTRDFSRAVRSNRMTAGLTRRWSFVLLSLSGTLSLVDIHG</sequence>
<comment type="caution">
    <text evidence="1">The sequence shown here is derived from an EMBL/GenBank/DDBJ whole genome shotgun (WGS) entry which is preliminary data.</text>
</comment>
<proteinExistence type="predicted"/>
<reference evidence="1 2" key="1">
    <citation type="journal article" date="2020" name="Cell">
        <title>Large-Scale Comparative Analyses of Tick Genomes Elucidate Their Genetic Diversity and Vector Capacities.</title>
        <authorList>
            <consortium name="Tick Genome and Microbiome Consortium (TIGMIC)"/>
            <person name="Jia N."/>
            <person name="Wang J."/>
            <person name="Shi W."/>
            <person name="Du L."/>
            <person name="Sun Y."/>
            <person name="Zhan W."/>
            <person name="Jiang J.F."/>
            <person name="Wang Q."/>
            <person name="Zhang B."/>
            <person name="Ji P."/>
            <person name="Bell-Sakyi L."/>
            <person name="Cui X.M."/>
            <person name="Yuan T.T."/>
            <person name="Jiang B.G."/>
            <person name="Yang W.F."/>
            <person name="Lam T.T."/>
            <person name="Chang Q.C."/>
            <person name="Ding S.J."/>
            <person name="Wang X.J."/>
            <person name="Zhu J.G."/>
            <person name="Ruan X.D."/>
            <person name="Zhao L."/>
            <person name="Wei J.T."/>
            <person name="Ye R.Z."/>
            <person name="Que T.C."/>
            <person name="Du C.H."/>
            <person name="Zhou Y.H."/>
            <person name="Cheng J.X."/>
            <person name="Dai P.F."/>
            <person name="Guo W.B."/>
            <person name="Han X.H."/>
            <person name="Huang E.J."/>
            <person name="Li L.F."/>
            <person name="Wei W."/>
            <person name="Gao Y.C."/>
            <person name="Liu J.Z."/>
            <person name="Shao H.Z."/>
            <person name="Wang X."/>
            <person name="Wang C.C."/>
            <person name="Yang T.C."/>
            <person name="Huo Q.B."/>
            <person name="Li W."/>
            <person name="Chen H.Y."/>
            <person name="Chen S.E."/>
            <person name="Zhou L.G."/>
            <person name="Ni X.B."/>
            <person name="Tian J.H."/>
            <person name="Sheng Y."/>
            <person name="Liu T."/>
            <person name="Pan Y.S."/>
            <person name="Xia L.Y."/>
            <person name="Li J."/>
            <person name="Zhao F."/>
            <person name="Cao W.C."/>
        </authorList>
    </citation>
    <scope>NUCLEOTIDE SEQUENCE [LARGE SCALE GENOMIC DNA]</scope>
    <source>
        <strain evidence="1">Iper-2018</strain>
    </source>
</reference>
<name>A0AC60Q305_IXOPE</name>